<dbReference type="InterPro" id="IPR037175">
    <property type="entry name" value="KFase_sf"/>
</dbReference>
<dbReference type="GO" id="GO:0004061">
    <property type="term" value="F:arylformamidase activity"/>
    <property type="evidence" value="ECO:0007669"/>
    <property type="project" value="InterPro"/>
</dbReference>
<dbReference type="InterPro" id="IPR007325">
    <property type="entry name" value="KFase/CYL"/>
</dbReference>
<proteinExistence type="predicted"/>
<gene>
    <name evidence="1" type="ORF">SAMN04490248_104221</name>
</gene>
<dbReference type="Pfam" id="PF04199">
    <property type="entry name" value="Cyclase"/>
    <property type="match status" value="1"/>
</dbReference>
<protein>
    <submittedName>
        <fullName evidence="1">Kynurenine formamidase</fullName>
    </submittedName>
</protein>
<dbReference type="OrthoDB" id="7067800at2"/>
<keyword evidence="2" id="KW-1185">Reference proteome</keyword>
<dbReference type="SUPFAM" id="SSF102198">
    <property type="entry name" value="Putative cyclase"/>
    <property type="match status" value="1"/>
</dbReference>
<evidence type="ECO:0000313" key="2">
    <source>
        <dbReference type="Proteomes" id="UP000198893"/>
    </source>
</evidence>
<evidence type="ECO:0000313" key="1">
    <source>
        <dbReference type="EMBL" id="SEO39249.1"/>
    </source>
</evidence>
<name>A0A1H8PB81_9RHOB</name>
<dbReference type="EMBL" id="FODS01000004">
    <property type="protein sequence ID" value="SEO39249.1"/>
    <property type="molecule type" value="Genomic_DNA"/>
</dbReference>
<reference evidence="1 2" key="1">
    <citation type="submission" date="2016-10" db="EMBL/GenBank/DDBJ databases">
        <authorList>
            <person name="de Groot N.N."/>
        </authorList>
    </citation>
    <scope>NUCLEOTIDE SEQUENCE [LARGE SCALE GENOMIC DNA]</scope>
    <source>
        <strain evidence="1 2">DSM 27842</strain>
    </source>
</reference>
<dbReference type="GO" id="GO:0019441">
    <property type="term" value="P:L-tryptophan catabolic process to kynurenine"/>
    <property type="evidence" value="ECO:0007669"/>
    <property type="project" value="InterPro"/>
</dbReference>
<dbReference type="Gene3D" id="3.50.30.50">
    <property type="entry name" value="Putative cyclase"/>
    <property type="match status" value="1"/>
</dbReference>
<dbReference type="Proteomes" id="UP000198893">
    <property type="component" value="Unassembled WGS sequence"/>
</dbReference>
<dbReference type="PANTHER" id="PTHR34861">
    <property type="match status" value="1"/>
</dbReference>
<dbReference type="RefSeq" id="WP_093116371.1">
    <property type="nucleotide sequence ID" value="NZ_FODS01000004.1"/>
</dbReference>
<accession>A0A1H8PB81</accession>
<dbReference type="STRING" id="569882.SAMN04490248_104221"/>
<organism evidence="1 2">
    <name type="scientific">Salinihabitans flavidus</name>
    <dbReference type="NCBI Taxonomy" id="569882"/>
    <lineage>
        <taxon>Bacteria</taxon>
        <taxon>Pseudomonadati</taxon>
        <taxon>Pseudomonadota</taxon>
        <taxon>Alphaproteobacteria</taxon>
        <taxon>Rhodobacterales</taxon>
        <taxon>Roseobacteraceae</taxon>
        <taxon>Salinihabitans</taxon>
    </lineage>
</organism>
<sequence length="317" mass="34473">MAVVTKADVDKAFNELSNWGRWGDDDQLGTINLATPERVCEAAGLIKTGRIFGLGLSLKEPVQTGLYGGRWNPIHSMLATGTDVKCGIQEGTGLQYADDAINMPCQGSTQWDSIAHIFYQGKMFNGYDASNVTTTGARKNGIENYRDKMAGRGVLLDVARYKGVDWLEDGEGITIDDLEGTAKAQGVEIRQGDFVIFRTGHQKRCLDLAEWSGYAGGDAPGLAFETCYWIKEKDIAAICADTWGCEVRPNESEAEGLFQPWHAVVIPAIGIAMGEIFYLEELADDCAKDGVYEFFFTAPPLHLPGGCGSPLNPQAIK</sequence>
<dbReference type="PANTHER" id="PTHR34861:SF10">
    <property type="entry name" value="CYCLASE"/>
    <property type="match status" value="1"/>
</dbReference>
<dbReference type="AlphaFoldDB" id="A0A1H8PB81"/>